<dbReference type="InterPro" id="IPR005471">
    <property type="entry name" value="Tscrpt_reg_IclR_N"/>
</dbReference>
<dbReference type="EMBL" id="CP104067">
    <property type="protein sequence ID" value="WAH42100.1"/>
    <property type="molecule type" value="Genomic_DNA"/>
</dbReference>
<gene>
    <name evidence="6" type="ORF">NZD89_00840</name>
</gene>
<keyword evidence="1" id="KW-0805">Transcription regulation</keyword>
<dbReference type="InterPro" id="IPR014757">
    <property type="entry name" value="Tscrpt_reg_IclR_C"/>
</dbReference>
<dbReference type="PROSITE" id="PS51077">
    <property type="entry name" value="HTH_ICLR"/>
    <property type="match status" value="1"/>
</dbReference>
<dbReference type="RefSeq" id="WP_268005994.1">
    <property type="nucleotide sequence ID" value="NZ_BSUT01000001.1"/>
</dbReference>
<dbReference type="PANTHER" id="PTHR30136">
    <property type="entry name" value="HELIX-TURN-HELIX TRANSCRIPTIONAL REGULATOR, ICLR FAMILY"/>
    <property type="match status" value="1"/>
</dbReference>
<sequence>MSSQNTTVVKSLTILNLFLERERLTLNEMVHLTDSPKTSVFRMVKSLEQMGFLDKDETGKYSLGLLFLQFGHLVRDRLSIRHVALPVMQKLRDQVGEAVNLIVRDQFEAVYVEKVDTIHPVRIYNEHPGRRVPMYAGACPRILLSYMSRADQEAYFQNVVLLPIGRGTMTDVDELRGALDAAKQNGYTVSHSELQDDTSAVAAPVFDHTGEIVAGLSIAGLSTRFGDDVLPLLIQRVKDAARQCSSLLGYPGASASHLGTPSIV</sequence>
<evidence type="ECO:0000313" key="7">
    <source>
        <dbReference type="Proteomes" id="UP001164761"/>
    </source>
</evidence>
<dbReference type="PROSITE" id="PS51078">
    <property type="entry name" value="ICLR_ED"/>
    <property type="match status" value="1"/>
</dbReference>
<dbReference type="Gene3D" id="3.30.450.40">
    <property type="match status" value="1"/>
</dbReference>
<dbReference type="SUPFAM" id="SSF46785">
    <property type="entry name" value="Winged helix' DNA-binding domain"/>
    <property type="match status" value="1"/>
</dbReference>
<dbReference type="InterPro" id="IPR036388">
    <property type="entry name" value="WH-like_DNA-bd_sf"/>
</dbReference>
<keyword evidence="7" id="KW-1185">Reference proteome</keyword>
<dbReference type="SUPFAM" id="SSF55781">
    <property type="entry name" value="GAF domain-like"/>
    <property type="match status" value="1"/>
</dbReference>
<evidence type="ECO:0000313" key="6">
    <source>
        <dbReference type="EMBL" id="WAH42100.1"/>
    </source>
</evidence>
<dbReference type="InterPro" id="IPR029016">
    <property type="entry name" value="GAF-like_dom_sf"/>
</dbReference>
<dbReference type="Gene3D" id="1.10.10.10">
    <property type="entry name" value="Winged helix-like DNA-binding domain superfamily/Winged helix DNA-binding domain"/>
    <property type="match status" value="1"/>
</dbReference>
<name>A0ABY6ZHA5_9BACL</name>
<evidence type="ECO:0000256" key="2">
    <source>
        <dbReference type="ARBA" id="ARBA00023125"/>
    </source>
</evidence>
<accession>A0ABY6ZHA5</accession>
<keyword evidence="3" id="KW-0804">Transcription</keyword>
<proteinExistence type="predicted"/>
<dbReference type="Pfam" id="PF01614">
    <property type="entry name" value="IclR_C"/>
    <property type="match status" value="1"/>
</dbReference>
<evidence type="ECO:0000259" key="4">
    <source>
        <dbReference type="PROSITE" id="PS51077"/>
    </source>
</evidence>
<reference evidence="6" key="1">
    <citation type="submission" date="2022-08" db="EMBL/GenBank/DDBJ databases">
        <title>Alicyclobacillus fastidiosus DSM 17978, complete genome.</title>
        <authorList>
            <person name="Wang Q."/>
            <person name="Cai R."/>
            <person name="Wang Z."/>
        </authorList>
    </citation>
    <scope>NUCLEOTIDE SEQUENCE</scope>
    <source>
        <strain evidence="6">DSM 17978</strain>
    </source>
</reference>
<evidence type="ECO:0000256" key="3">
    <source>
        <dbReference type="ARBA" id="ARBA00023163"/>
    </source>
</evidence>
<dbReference type="PANTHER" id="PTHR30136:SF24">
    <property type="entry name" value="HTH-TYPE TRANSCRIPTIONAL REPRESSOR ALLR"/>
    <property type="match status" value="1"/>
</dbReference>
<protein>
    <submittedName>
        <fullName evidence="6">IclR family transcriptional regulator</fullName>
    </submittedName>
</protein>
<dbReference type="InterPro" id="IPR036390">
    <property type="entry name" value="WH_DNA-bd_sf"/>
</dbReference>
<dbReference type="InterPro" id="IPR050707">
    <property type="entry name" value="HTH_MetabolicPath_Reg"/>
</dbReference>
<dbReference type="Pfam" id="PF09339">
    <property type="entry name" value="HTH_IclR"/>
    <property type="match status" value="1"/>
</dbReference>
<organism evidence="6 7">
    <name type="scientific">Alicyclobacillus fastidiosus</name>
    <dbReference type="NCBI Taxonomy" id="392011"/>
    <lineage>
        <taxon>Bacteria</taxon>
        <taxon>Bacillati</taxon>
        <taxon>Bacillota</taxon>
        <taxon>Bacilli</taxon>
        <taxon>Bacillales</taxon>
        <taxon>Alicyclobacillaceae</taxon>
        <taxon>Alicyclobacillus</taxon>
    </lineage>
</organism>
<evidence type="ECO:0000259" key="5">
    <source>
        <dbReference type="PROSITE" id="PS51078"/>
    </source>
</evidence>
<dbReference type="SMART" id="SM00346">
    <property type="entry name" value="HTH_ICLR"/>
    <property type="match status" value="1"/>
</dbReference>
<dbReference type="Proteomes" id="UP001164761">
    <property type="component" value="Chromosome"/>
</dbReference>
<feature type="domain" description="IclR-ED" evidence="5">
    <location>
        <begin position="66"/>
        <end position="250"/>
    </location>
</feature>
<keyword evidence="2" id="KW-0238">DNA-binding</keyword>
<feature type="domain" description="HTH iclR-type" evidence="4">
    <location>
        <begin position="5"/>
        <end position="65"/>
    </location>
</feature>
<evidence type="ECO:0000256" key="1">
    <source>
        <dbReference type="ARBA" id="ARBA00023015"/>
    </source>
</evidence>